<dbReference type="SFLD" id="SFLDG01082">
    <property type="entry name" value="B12-binding_domain_containing"/>
    <property type="match status" value="1"/>
</dbReference>
<dbReference type="EMBL" id="QZJZ01000071">
    <property type="protein sequence ID" value="RJP58084.1"/>
    <property type="molecule type" value="Genomic_DNA"/>
</dbReference>
<dbReference type="GO" id="GO:0003824">
    <property type="term" value="F:catalytic activity"/>
    <property type="evidence" value="ECO:0007669"/>
    <property type="project" value="InterPro"/>
</dbReference>
<keyword evidence="3" id="KW-0479">Metal-binding</keyword>
<dbReference type="InterPro" id="IPR007197">
    <property type="entry name" value="rSAM"/>
</dbReference>
<organism evidence="7 8">
    <name type="scientific">Candidatus Auribacter fodinae</name>
    <dbReference type="NCBI Taxonomy" id="2093366"/>
    <lineage>
        <taxon>Bacteria</taxon>
        <taxon>Pseudomonadati</taxon>
        <taxon>Candidatus Auribacterota</taxon>
        <taxon>Candidatus Auribacteria</taxon>
        <taxon>Candidatus Auribacterales</taxon>
        <taxon>Candidatus Auribacteraceae</taxon>
        <taxon>Candidatus Auribacter</taxon>
    </lineage>
</organism>
<evidence type="ECO:0000313" key="7">
    <source>
        <dbReference type="EMBL" id="RJP58084.1"/>
    </source>
</evidence>
<evidence type="ECO:0000256" key="1">
    <source>
        <dbReference type="ARBA" id="ARBA00001966"/>
    </source>
</evidence>
<gene>
    <name evidence="7" type="ORF">C4541_08635</name>
</gene>
<dbReference type="InterPro" id="IPR034466">
    <property type="entry name" value="Methyltransferase_Class_B"/>
</dbReference>
<comment type="cofactor">
    <cofactor evidence="1">
        <name>[4Fe-4S] cluster</name>
        <dbReference type="ChEBI" id="CHEBI:49883"/>
    </cofactor>
</comment>
<dbReference type="GO" id="GO:0046872">
    <property type="term" value="F:metal ion binding"/>
    <property type="evidence" value="ECO:0007669"/>
    <property type="project" value="UniProtKB-KW"/>
</dbReference>
<evidence type="ECO:0000256" key="4">
    <source>
        <dbReference type="ARBA" id="ARBA00023004"/>
    </source>
</evidence>
<comment type="caution">
    <text evidence="7">The sequence shown here is derived from an EMBL/GenBank/DDBJ whole genome shotgun (WGS) entry which is preliminary data.</text>
</comment>
<dbReference type="InterPro" id="IPR023404">
    <property type="entry name" value="rSAM_horseshoe"/>
</dbReference>
<protein>
    <submittedName>
        <fullName evidence="7">Radical SAM protein</fullName>
    </submittedName>
</protein>
<dbReference type="SMART" id="SM00729">
    <property type="entry name" value="Elp3"/>
    <property type="match status" value="1"/>
</dbReference>
<reference evidence="7 8" key="1">
    <citation type="journal article" date="2017" name="ISME J.">
        <title>Energy and carbon metabolisms in a deep terrestrial subsurface fluid microbial community.</title>
        <authorList>
            <person name="Momper L."/>
            <person name="Jungbluth S.P."/>
            <person name="Lee M.D."/>
            <person name="Amend J.P."/>
        </authorList>
    </citation>
    <scope>NUCLEOTIDE SEQUENCE [LARGE SCALE GENOMIC DNA]</scope>
    <source>
        <strain evidence="7">SURF_26</strain>
    </source>
</reference>
<dbReference type="SFLD" id="SFLDG01123">
    <property type="entry name" value="methyltransferase_(Class_B)"/>
    <property type="match status" value="1"/>
</dbReference>
<dbReference type="InterPro" id="IPR006638">
    <property type="entry name" value="Elp3/MiaA/NifB-like_rSAM"/>
</dbReference>
<evidence type="ECO:0000256" key="2">
    <source>
        <dbReference type="ARBA" id="ARBA00022691"/>
    </source>
</evidence>
<keyword evidence="5" id="KW-0411">Iron-sulfur</keyword>
<sequence length="527" mass="60761">MKEYIWFLIYVAVKRYNAPTIYWNGYEMTTILLINPPRIRPDMAVLRDEICFQDVRYIPFPLRIAQLAAVLRQRFPNADISLLDANALNLNYNMLEDSIPEADVVIFQSAAGIIKEDCTVASIVKKINPATKTVLIETVISPIFAERFLADFPAVDIVVQGQPEVVVPNIIENLSDLSKAKGITYRTKTGCAHTGTAPFIQDMDALPFMAYDMLPMEKYSIGVLDTPMHEKIIPGIRMRTTRDCPYGCPFCIIGSHPHRGYDRKWKAMSPKRVVDEIEFAIREWGIWGFFFWDETYTYDMDRARAISEEIIKRRLRLEWRCLTRLDKVDKSLLELMSRSGCRQIEYGLESGDPEHRKQLHKNFPDSVAIDAVCQTRKAGIKVNVDMIIGMPWENRHSLRKTLELAKKLNADNIHLTMAFPYPATKFFELVKEENLLEIDDIYDLMIKQRVRIGAKAFVRTRHLSSKELEEGWKRVRSGINKYYMIRKLVCEPASFFPLFSSCRNPGEVFHVLGNGARRVARTLFPGE</sequence>
<dbReference type="PANTHER" id="PTHR43409:SF16">
    <property type="entry name" value="SLR0320 PROTEIN"/>
    <property type="match status" value="1"/>
</dbReference>
<dbReference type="PROSITE" id="PS51918">
    <property type="entry name" value="RADICAL_SAM"/>
    <property type="match status" value="1"/>
</dbReference>
<accession>A0A3A4QWC9</accession>
<dbReference type="Proteomes" id="UP000266426">
    <property type="component" value="Unassembled WGS sequence"/>
</dbReference>
<proteinExistence type="predicted"/>
<name>A0A3A4QWC9_9BACT</name>
<dbReference type="InterPro" id="IPR051198">
    <property type="entry name" value="BchE-like"/>
</dbReference>
<evidence type="ECO:0000259" key="6">
    <source>
        <dbReference type="PROSITE" id="PS51918"/>
    </source>
</evidence>
<dbReference type="Gene3D" id="3.80.30.20">
    <property type="entry name" value="tm_1862 like domain"/>
    <property type="match status" value="1"/>
</dbReference>
<dbReference type="SFLD" id="SFLDS00029">
    <property type="entry name" value="Radical_SAM"/>
    <property type="match status" value="1"/>
</dbReference>
<feature type="domain" description="Radical SAM core" evidence="6">
    <location>
        <begin position="230"/>
        <end position="455"/>
    </location>
</feature>
<dbReference type="GO" id="GO:0005829">
    <property type="term" value="C:cytosol"/>
    <property type="evidence" value="ECO:0007669"/>
    <property type="project" value="TreeGrafter"/>
</dbReference>
<dbReference type="PANTHER" id="PTHR43409">
    <property type="entry name" value="ANAEROBIC MAGNESIUM-PROTOPORPHYRIN IX MONOMETHYL ESTER CYCLASE-RELATED"/>
    <property type="match status" value="1"/>
</dbReference>
<dbReference type="Pfam" id="PF04055">
    <property type="entry name" value="Radical_SAM"/>
    <property type="match status" value="1"/>
</dbReference>
<dbReference type="GO" id="GO:0051539">
    <property type="term" value="F:4 iron, 4 sulfur cluster binding"/>
    <property type="evidence" value="ECO:0007669"/>
    <property type="project" value="UniProtKB-KW"/>
</dbReference>
<evidence type="ECO:0000256" key="5">
    <source>
        <dbReference type="ARBA" id="ARBA00023014"/>
    </source>
</evidence>
<keyword evidence="2" id="KW-0949">S-adenosyl-L-methionine</keyword>
<dbReference type="SUPFAM" id="SSF102114">
    <property type="entry name" value="Radical SAM enzymes"/>
    <property type="match status" value="1"/>
</dbReference>
<dbReference type="AlphaFoldDB" id="A0A3A4QWC9"/>
<dbReference type="CDD" id="cd01335">
    <property type="entry name" value="Radical_SAM"/>
    <property type="match status" value="1"/>
</dbReference>
<dbReference type="InterPro" id="IPR058240">
    <property type="entry name" value="rSAM_sf"/>
</dbReference>
<keyword evidence="4" id="KW-0408">Iron</keyword>
<evidence type="ECO:0000256" key="3">
    <source>
        <dbReference type="ARBA" id="ARBA00022723"/>
    </source>
</evidence>
<evidence type="ECO:0000313" key="8">
    <source>
        <dbReference type="Proteomes" id="UP000266426"/>
    </source>
</evidence>